<proteinExistence type="predicted"/>
<dbReference type="AlphaFoldDB" id="A0AAV2GGB8"/>
<feature type="domain" description="Histone deacetylase" evidence="3">
    <location>
        <begin position="1"/>
        <end position="119"/>
    </location>
</feature>
<dbReference type="InterPro" id="IPR037138">
    <property type="entry name" value="His_deacetylse_dom_sf"/>
</dbReference>
<organism evidence="4 5">
    <name type="scientific">Linum trigynum</name>
    <dbReference type="NCBI Taxonomy" id="586398"/>
    <lineage>
        <taxon>Eukaryota</taxon>
        <taxon>Viridiplantae</taxon>
        <taxon>Streptophyta</taxon>
        <taxon>Embryophyta</taxon>
        <taxon>Tracheophyta</taxon>
        <taxon>Spermatophyta</taxon>
        <taxon>Magnoliopsida</taxon>
        <taxon>eudicotyledons</taxon>
        <taxon>Gunneridae</taxon>
        <taxon>Pentapetalae</taxon>
        <taxon>rosids</taxon>
        <taxon>fabids</taxon>
        <taxon>Malpighiales</taxon>
        <taxon>Linaceae</taxon>
        <taxon>Linum</taxon>
    </lineage>
</organism>
<evidence type="ECO:0000256" key="2">
    <source>
        <dbReference type="ARBA" id="ARBA00022853"/>
    </source>
</evidence>
<dbReference type="GO" id="GO:0004407">
    <property type="term" value="F:histone deacetylase activity"/>
    <property type="evidence" value="ECO:0007669"/>
    <property type="project" value="InterPro"/>
</dbReference>
<evidence type="ECO:0000259" key="3">
    <source>
        <dbReference type="Pfam" id="PF00850"/>
    </source>
</evidence>
<dbReference type="SUPFAM" id="SSF52768">
    <property type="entry name" value="Arginase/deacetylase"/>
    <property type="match status" value="1"/>
</dbReference>
<dbReference type="InterPro" id="IPR003084">
    <property type="entry name" value="HDAC_I/II"/>
</dbReference>
<accession>A0AAV2GGB8</accession>
<protein>
    <recommendedName>
        <fullName evidence="3">Histone deacetylase domain-containing protein</fullName>
    </recommendedName>
</protein>
<sequence>MIDIDAHHGNGVDEAFYTNNRVMTVSFHKYENIYVANKVIPCFPPTGHQDHSGCGDGRGYSVNVPLNDGIDNDTYWSMFKPIIDKVMKVFNPHAADSLAGDMLGPFNLTIKGHGRCVNYI</sequence>
<dbReference type="PRINTS" id="PR01271">
    <property type="entry name" value="HISDACETLASE"/>
</dbReference>
<name>A0AAV2GGB8_9ROSI</name>
<evidence type="ECO:0000313" key="5">
    <source>
        <dbReference type="Proteomes" id="UP001497516"/>
    </source>
</evidence>
<dbReference type="InterPro" id="IPR023801">
    <property type="entry name" value="His_deacetylse_dom"/>
</dbReference>
<dbReference type="EMBL" id="OZ034821">
    <property type="protein sequence ID" value="CAL1409427.1"/>
    <property type="molecule type" value="Genomic_DNA"/>
</dbReference>
<dbReference type="PANTHER" id="PTHR10625:SF10">
    <property type="entry name" value="HISTONE DEACETYLASE HDAC1"/>
    <property type="match status" value="1"/>
</dbReference>
<dbReference type="Gene3D" id="3.40.800.20">
    <property type="entry name" value="Histone deacetylase domain"/>
    <property type="match status" value="1"/>
</dbReference>
<evidence type="ECO:0000256" key="1">
    <source>
        <dbReference type="ARBA" id="ARBA00022491"/>
    </source>
</evidence>
<dbReference type="Proteomes" id="UP001497516">
    <property type="component" value="Chromosome 8"/>
</dbReference>
<dbReference type="GO" id="GO:0040029">
    <property type="term" value="P:epigenetic regulation of gene expression"/>
    <property type="evidence" value="ECO:0007669"/>
    <property type="project" value="TreeGrafter"/>
</dbReference>
<keyword evidence="1" id="KW-0678">Repressor</keyword>
<keyword evidence="5" id="KW-1185">Reference proteome</keyword>
<dbReference type="PANTHER" id="PTHR10625">
    <property type="entry name" value="HISTONE DEACETYLASE HDAC1-RELATED"/>
    <property type="match status" value="1"/>
</dbReference>
<dbReference type="Pfam" id="PF00850">
    <property type="entry name" value="Hist_deacetyl"/>
    <property type="match status" value="1"/>
</dbReference>
<reference evidence="4 5" key="1">
    <citation type="submission" date="2024-04" db="EMBL/GenBank/DDBJ databases">
        <authorList>
            <person name="Fracassetti M."/>
        </authorList>
    </citation>
    <scope>NUCLEOTIDE SEQUENCE [LARGE SCALE GENOMIC DNA]</scope>
</reference>
<evidence type="ECO:0000313" key="4">
    <source>
        <dbReference type="EMBL" id="CAL1409427.1"/>
    </source>
</evidence>
<gene>
    <name evidence="4" type="ORF">LTRI10_LOCUS48928</name>
</gene>
<keyword evidence="2" id="KW-0156">Chromatin regulator</keyword>
<dbReference type="InterPro" id="IPR023696">
    <property type="entry name" value="Ureohydrolase_dom_sf"/>
</dbReference>